<dbReference type="Proteomes" id="UP000239663">
    <property type="component" value="Unassembled WGS sequence"/>
</dbReference>
<sequence length="199" mass="22494">MRQCPDDIEEYIHDYLDGEIDTEKANILLDHIADCDECMLTFQELNRTIALLQESHIEAPANFTSKVMDSLPKPSRNVNMKRWLQRNPVLIAASLFLMLMGGTIFSYWGEEQQFSFSKDPDVVVLGQTVIVPEGKTVEGDMVVKNGDIKVEGTVEGNLTVINGDKYLAGAGEVTGDIEEIDQLFEWVWYNVKETVKNIF</sequence>
<keyword evidence="1" id="KW-0812">Transmembrane</keyword>
<feature type="transmembrane region" description="Helical" evidence="1">
    <location>
        <begin position="89"/>
        <end position="108"/>
    </location>
</feature>
<protein>
    <submittedName>
        <fullName evidence="3">Anti-sigma factor</fullName>
    </submittedName>
</protein>
<evidence type="ECO:0000313" key="3">
    <source>
        <dbReference type="EMBL" id="PQD93885.1"/>
    </source>
</evidence>
<reference evidence="3 4" key="1">
    <citation type="submission" date="2017-12" db="EMBL/GenBank/DDBJ databases">
        <title>Taxonomic description and draft genome of Pradoshia cofamensis Gen. nov., sp. nov., a thermotolerant bacillale isolated from anterior gut of earthworm Eisenia fetida.</title>
        <authorList>
            <person name="Saha T."/>
            <person name="Chakraborty R."/>
        </authorList>
    </citation>
    <scope>NUCLEOTIDE SEQUENCE [LARGE SCALE GENOMIC DNA]</scope>
    <source>
        <strain evidence="3 4">EAG3</strain>
    </source>
</reference>
<keyword evidence="1" id="KW-1133">Transmembrane helix</keyword>
<organism evidence="3 4">
    <name type="scientific">Pradoshia eiseniae</name>
    <dbReference type="NCBI Taxonomy" id="2064768"/>
    <lineage>
        <taxon>Bacteria</taxon>
        <taxon>Bacillati</taxon>
        <taxon>Bacillota</taxon>
        <taxon>Bacilli</taxon>
        <taxon>Bacillales</taxon>
        <taxon>Bacillaceae</taxon>
        <taxon>Pradoshia</taxon>
    </lineage>
</organism>
<keyword evidence="1" id="KW-0472">Membrane</keyword>
<dbReference type="OrthoDB" id="9782842at2"/>
<comment type="caution">
    <text evidence="3">The sequence shown here is derived from an EMBL/GenBank/DDBJ whole genome shotgun (WGS) entry which is preliminary data.</text>
</comment>
<dbReference type="EMBL" id="PKOZ01000019">
    <property type="protein sequence ID" value="PQD93885.1"/>
    <property type="molecule type" value="Genomic_DNA"/>
</dbReference>
<proteinExistence type="predicted"/>
<evidence type="ECO:0000256" key="1">
    <source>
        <dbReference type="SAM" id="Phobius"/>
    </source>
</evidence>
<evidence type="ECO:0000313" key="4">
    <source>
        <dbReference type="Proteomes" id="UP000239663"/>
    </source>
</evidence>
<dbReference type="AlphaFoldDB" id="A0A2S7MVW0"/>
<dbReference type="InterPro" id="IPR027383">
    <property type="entry name" value="Znf_put"/>
</dbReference>
<gene>
    <name evidence="3" type="ORF">CYL18_17540</name>
</gene>
<feature type="domain" description="Putative zinc-finger" evidence="2">
    <location>
        <begin position="6"/>
        <end position="38"/>
    </location>
</feature>
<keyword evidence="4" id="KW-1185">Reference proteome</keyword>
<name>A0A2S7MVW0_9BACI</name>
<accession>A0A2S7MVW0</accession>
<dbReference type="Pfam" id="PF13490">
    <property type="entry name" value="zf-HC2"/>
    <property type="match status" value="1"/>
</dbReference>
<evidence type="ECO:0000259" key="2">
    <source>
        <dbReference type="Pfam" id="PF13490"/>
    </source>
</evidence>